<dbReference type="EMBL" id="LGRX02012232">
    <property type="protein sequence ID" value="KAK3267739.1"/>
    <property type="molecule type" value="Genomic_DNA"/>
</dbReference>
<evidence type="ECO:0000313" key="3">
    <source>
        <dbReference type="EMBL" id="KAK3267739.1"/>
    </source>
</evidence>
<feature type="region of interest" description="Disordered" evidence="2">
    <location>
        <begin position="87"/>
        <end position="106"/>
    </location>
</feature>
<organism evidence="3 4">
    <name type="scientific">Cymbomonas tetramitiformis</name>
    <dbReference type="NCBI Taxonomy" id="36881"/>
    <lineage>
        <taxon>Eukaryota</taxon>
        <taxon>Viridiplantae</taxon>
        <taxon>Chlorophyta</taxon>
        <taxon>Pyramimonadophyceae</taxon>
        <taxon>Pyramimonadales</taxon>
        <taxon>Pyramimonadaceae</taxon>
        <taxon>Cymbomonas</taxon>
    </lineage>
</organism>
<proteinExistence type="predicted"/>
<sequence length="382" mass="40895">MGKLIKRRSLAPGEVLVVPTGEPALPGDDLCSATEDLCSMDLPEHGVPHSDWDSRKQSETNGNTSGYPLQLGDLAVHSNVVTAPGVTSLDPYANTPDPPPQDMPSLKADQSVNMAAQAHEEPVKENAPQASSAISPLEDQASELESASFAYPVTGVRKESTMESPPAPPPLGNAPSSAFPVTEVPGGEQQDSASREIEVAATQPQGSAFPTLEVPEAVSQSSGPSVEELTEKQDAAHPTIEVPPADPVVEEAEEDLEQEFEEEDVEELQEQIQDLLAALGEEGRKVEVLSRALQKNEAVERAEEVTKASATKVHNDVTTILRELKSHVTAAPSTSPRRPREIVRPDLNYNVPPASRWGVAVVGHSVLQQLWAVGCDRMDCRM</sequence>
<dbReference type="AlphaFoldDB" id="A0AAE0L0X7"/>
<dbReference type="Proteomes" id="UP001190700">
    <property type="component" value="Unassembled WGS sequence"/>
</dbReference>
<accession>A0AAE0L0X7</accession>
<reference evidence="3 4" key="1">
    <citation type="journal article" date="2015" name="Genome Biol. Evol.">
        <title>Comparative Genomics of a Bacterivorous Green Alga Reveals Evolutionary Causalities and Consequences of Phago-Mixotrophic Mode of Nutrition.</title>
        <authorList>
            <person name="Burns J.A."/>
            <person name="Paasch A."/>
            <person name="Narechania A."/>
            <person name="Kim E."/>
        </authorList>
    </citation>
    <scope>NUCLEOTIDE SEQUENCE [LARGE SCALE GENOMIC DNA]</scope>
    <source>
        <strain evidence="3 4">PLY_AMNH</strain>
    </source>
</reference>
<evidence type="ECO:0000256" key="2">
    <source>
        <dbReference type="SAM" id="MobiDB-lite"/>
    </source>
</evidence>
<feature type="compositionally biased region" description="Basic and acidic residues" evidence="2">
    <location>
        <begin position="42"/>
        <end position="58"/>
    </location>
</feature>
<keyword evidence="1" id="KW-0175">Coiled coil</keyword>
<comment type="caution">
    <text evidence="3">The sequence shown here is derived from an EMBL/GenBank/DDBJ whole genome shotgun (WGS) entry which is preliminary data.</text>
</comment>
<evidence type="ECO:0000256" key="1">
    <source>
        <dbReference type="SAM" id="Coils"/>
    </source>
</evidence>
<name>A0AAE0L0X7_9CHLO</name>
<feature type="region of interest" description="Disordered" evidence="2">
    <location>
        <begin position="42"/>
        <end position="64"/>
    </location>
</feature>
<evidence type="ECO:0000313" key="4">
    <source>
        <dbReference type="Proteomes" id="UP001190700"/>
    </source>
</evidence>
<gene>
    <name evidence="3" type="ORF">CYMTET_23727</name>
</gene>
<feature type="coiled-coil region" evidence="1">
    <location>
        <begin position="249"/>
        <end position="285"/>
    </location>
</feature>
<feature type="region of interest" description="Disordered" evidence="2">
    <location>
        <begin position="155"/>
        <end position="247"/>
    </location>
</feature>
<protein>
    <submittedName>
        <fullName evidence="3">Uncharacterized protein</fullName>
    </submittedName>
</protein>
<keyword evidence="4" id="KW-1185">Reference proteome</keyword>
<feature type="region of interest" description="Disordered" evidence="2">
    <location>
        <begin position="115"/>
        <end position="143"/>
    </location>
</feature>